<keyword evidence="2" id="KW-1185">Reference proteome</keyword>
<evidence type="ECO:0000313" key="2">
    <source>
        <dbReference type="Proteomes" id="UP000001522"/>
    </source>
</evidence>
<dbReference type="HOGENOM" id="CLU_2898008_0_0_7"/>
<dbReference type="EMBL" id="FN555004">
    <property type="protein sequence ID" value="CBG40679.1"/>
    <property type="molecule type" value="Genomic_DNA"/>
</dbReference>
<accession>D3UJK3</accession>
<sequence>MQKQRFCCALVTSKTRLKRAEAQAQPTGVVMHKLWARQLYRELGCAEKPLAKILKKPQRAGL</sequence>
<dbReference type="Proteomes" id="UP000001522">
    <property type="component" value="Chromosome"/>
</dbReference>
<proteinExistence type="predicted"/>
<dbReference type="AlphaFoldDB" id="D3UJK3"/>
<organism evidence="1 2">
    <name type="scientific">Helicobacter mustelae (strain ATCC 43772 / CCUG 25715 / CIP 103759 / LMG 18044 / NCTC 12198 / R85-136P)</name>
    <name type="common">Campylobacter mustelae</name>
    <dbReference type="NCBI Taxonomy" id="679897"/>
    <lineage>
        <taxon>Bacteria</taxon>
        <taxon>Pseudomonadati</taxon>
        <taxon>Campylobacterota</taxon>
        <taxon>Epsilonproteobacteria</taxon>
        <taxon>Campylobacterales</taxon>
        <taxon>Helicobacteraceae</taxon>
        <taxon>Helicobacter</taxon>
    </lineage>
</organism>
<dbReference type="STRING" id="679897.HMU14260"/>
<reference evidence="1 2" key="1">
    <citation type="journal article" date="2010" name="BMC Genomics">
        <title>Comparative genomics and proteomics of Helicobacter mustelae, an ulcerogenic and carcinogenic gastric pathogen.</title>
        <authorList>
            <person name="O'Toole P.W."/>
            <person name="Snelling W.J."/>
            <person name="Canchaya C."/>
            <person name="Forde B.M."/>
            <person name="Hardie K.R."/>
            <person name="Josenhans C."/>
            <person name="Graham R.L.J."/>
            <person name="McMullan G."/>
            <person name="Parkhill J."/>
            <person name="Belda E."/>
            <person name="Bentley S.D."/>
        </authorList>
    </citation>
    <scope>NUCLEOTIDE SEQUENCE [LARGE SCALE GENOMIC DNA]</scope>
    <source>
        <strain evidence="2">ATCC 43772 / LMG 18044 / NCTC 12198 / 12198</strain>
    </source>
</reference>
<evidence type="ECO:0000313" key="1">
    <source>
        <dbReference type="EMBL" id="CBG40679.1"/>
    </source>
</evidence>
<gene>
    <name evidence="1" type="ordered locus">HMU14260</name>
</gene>
<name>D3UJK3_HELM1</name>
<dbReference type="KEGG" id="hms:HMU14260"/>
<protein>
    <submittedName>
        <fullName evidence="1">Uncharacterized protein</fullName>
    </submittedName>
</protein>